<gene>
    <name evidence="1" type="ORF">M119_0689</name>
</gene>
<dbReference type="EMBL" id="JGEU01000030">
    <property type="protein sequence ID" value="EYB11155.1"/>
    <property type="molecule type" value="Genomic_DNA"/>
</dbReference>
<organism evidence="1 2">
    <name type="scientific">Bacteroides fragilis str. 3783N1-6</name>
    <dbReference type="NCBI Taxonomy" id="1339310"/>
    <lineage>
        <taxon>Bacteria</taxon>
        <taxon>Pseudomonadati</taxon>
        <taxon>Bacteroidota</taxon>
        <taxon>Bacteroidia</taxon>
        <taxon>Bacteroidales</taxon>
        <taxon>Bacteroidaceae</taxon>
        <taxon>Bacteroides</taxon>
    </lineage>
</organism>
<dbReference type="AlphaFoldDB" id="A0AB73APP1"/>
<protein>
    <submittedName>
        <fullName evidence="1">Uncharacterized protein</fullName>
    </submittedName>
</protein>
<comment type="caution">
    <text evidence="1">The sequence shown here is derived from an EMBL/GenBank/DDBJ whole genome shotgun (WGS) entry which is preliminary data.</text>
</comment>
<sequence length="37" mass="4424">MIFIRFAGKITIRLFQKLTLEKTSISKGFYFIDNNRL</sequence>
<proteinExistence type="predicted"/>
<evidence type="ECO:0000313" key="2">
    <source>
        <dbReference type="Proteomes" id="UP000021175"/>
    </source>
</evidence>
<reference evidence="1 2" key="1">
    <citation type="submission" date="2014-02" db="EMBL/GenBank/DDBJ databases">
        <authorList>
            <person name="Sears C."/>
            <person name="Carroll K."/>
            <person name="Sack B.R."/>
            <person name="Qadri F."/>
            <person name="Myers L.L."/>
            <person name="Chung G.-T."/>
            <person name="Escheverria P."/>
            <person name="Fraser C.M."/>
            <person name="Sadzewicz L."/>
            <person name="Shefchek K.A."/>
            <person name="Tallon L."/>
            <person name="Das S.P."/>
            <person name="Daugherty S."/>
            <person name="Mongodin E.F."/>
        </authorList>
    </citation>
    <scope>NUCLEOTIDE SEQUENCE [LARGE SCALE GENOMIC DNA]</scope>
    <source>
        <strain evidence="1 2">3783N1-6</strain>
    </source>
</reference>
<accession>A0AB73APP1</accession>
<evidence type="ECO:0000313" key="1">
    <source>
        <dbReference type="EMBL" id="EYB11155.1"/>
    </source>
</evidence>
<dbReference type="Proteomes" id="UP000021175">
    <property type="component" value="Unassembled WGS sequence"/>
</dbReference>
<name>A0AB73APP1_BACFG</name>